<evidence type="ECO:0000313" key="5">
    <source>
        <dbReference type="Proteomes" id="UP000332933"/>
    </source>
</evidence>
<evidence type="ECO:0000313" key="3">
    <source>
        <dbReference type="EMBL" id="KAF0686358.1"/>
    </source>
</evidence>
<dbReference type="Pfam" id="PF10342">
    <property type="entry name" value="Kre9_KNH"/>
    <property type="match status" value="1"/>
</dbReference>
<gene>
    <name evidence="4" type="primary">Aste57867_21802</name>
    <name evidence="3" type="ORF">As57867_021733</name>
    <name evidence="4" type="ORF">ASTE57867_21802</name>
</gene>
<dbReference type="OrthoDB" id="76090at2759"/>
<keyword evidence="1" id="KW-0732">Signal</keyword>
<accession>A0A485LIG6</accession>
<dbReference type="Proteomes" id="UP000332933">
    <property type="component" value="Unassembled WGS sequence"/>
</dbReference>
<dbReference type="EMBL" id="VJMH01007007">
    <property type="protein sequence ID" value="KAF0686358.1"/>
    <property type="molecule type" value="Genomic_DNA"/>
</dbReference>
<organism evidence="4 5">
    <name type="scientific">Aphanomyces stellatus</name>
    <dbReference type="NCBI Taxonomy" id="120398"/>
    <lineage>
        <taxon>Eukaryota</taxon>
        <taxon>Sar</taxon>
        <taxon>Stramenopiles</taxon>
        <taxon>Oomycota</taxon>
        <taxon>Saprolegniomycetes</taxon>
        <taxon>Saprolegniales</taxon>
        <taxon>Verrucalvaceae</taxon>
        <taxon>Aphanomyces</taxon>
    </lineage>
</organism>
<dbReference type="InterPro" id="IPR018466">
    <property type="entry name" value="Kre9/Knh1-like_N"/>
</dbReference>
<dbReference type="EMBL" id="CAADRA010007033">
    <property type="protein sequence ID" value="VFT98471.1"/>
    <property type="molecule type" value="Genomic_DNA"/>
</dbReference>
<evidence type="ECO:0000313" key="4">
    <source>
        <dbReference type="EMBL" id="VFT98471.1"/>
    </source>
</evidence>
<reference evidence="4 5" key="1">
    <citation type="submission" date="2019-03" db="EMBL/GenBank/DDBJ databases">
        <authorList>
            <person name="Gaulin E."/>
            <person name="Dumas B."/>
        </authorList>
    </citation>
    <scope>NUCLEOTIDE SEQUENCE [LARGE SCALE GENOMIC DNA]</scope>
    <source>
        <strain evidence="4">CBS 568.67</strain>
    </source>
</reference>
<evidence type="ECO:0000256" key="1">
    <source>
        <dbReference type="ARBA" id="ARBA00022729"/>
    </source>
</evidence>
<sequence length="168" mass="18274">MRGPLSHAVLVIFQFTAERPHPPATSSSTNALIAVMLTTTMHMETTATGPHLTRTMSLPAVQDHPRRRKISAFSITAPTVSSTWQRGRPAIIQWEPVDHAAIAEVRIVLLRTNHPNGCAILADHVENNGLFVLTNVPGSLPPAADYFLRIVSMDGQHGADSNCFAIRP</sequence>
<protein>
    <submittedName>
        <fullName evidence="4">Aste57867_21802 protein</fullName>
    </submittedName>
</protein>
<keyword evidence="5" id="KW-1185">Reference proteome</keyword>
<reference evidence="3" key="2">
    <citation type="submission" date="2019-06" db="EMBL/GenBank/DDBJ databases">
        <title>Genomics analysis of Aphanomyces spp. identifies a new class of oomycete effector associated with host adaptation.</title>
        <authorList>
            <person name="Gaulin E."/>
        </authorList>
    </citation>
    <scope>NUCLEOTIDE SEQUENCE</scope>
    <source>
        <strain evidence="3">CBS 578.67</strain>
    </source>
</reference>
<proteinExistence type="predicted"/>
<dbReference type="AlphaFoldDB" id="A0A485LIG6"/>
<evidence type="ECO:0000259" key="2">
    <source>
        <dbReference type="Pfam" id="PF10342"/>
    </source>
</evidence>
<name>A0A485LIG6_9STRA</name>
<feature type="domain" description="Yeast cell wall synthesis Kre9/Knh1-like N-terminal" evidence="2">
    <location>
        <begin position="78"/>
        <end position="156"/>
    </location>
</feature>